<dbReference type="GO" id="GO:0008610">
    <property type="term" value="P:lipid biosynthetic process"/>
    <property type="evidence" value="ECO:0007669"/>
    <property type="project" value="UniProtKB-ARBA"/>
</dbReference>
<dbReference type="Proteomes" id="UP000305238">
    <property type="component" value="Unassembled WGS sequence"/>
</dbReference>
<proteinExistence type="predicted"/>
<dbReference type="GO" id="GO:0031177">
    <property type="term" value="F:phosphopantetheine binding"/>
    <property type="evidence" value="ECO:0007669"/>
    <property type="project" value="TreeGrafter"/>
</dbReference>
<dbReference type="PANTHER" id="PTHR45527:SF1">
    <property type="entry name" value="FATTY ACID SYNTHASE"/>
    <property type="match status" value="1"/>
</dbReference>
<evidence type="ECO:0000313" key="2">
    <source>
        <dbReference type="EMBL" id="TMR25910.1"/>
    </source>
</evidence>
<dbReference type="OrthoDB" id="5194982at2"/>
<reference evidence="2 3" key="1">
    <citation type="submission" date="2019-05" db="EMBL/GenBank/DDBJ databases">
        <title>Draft genome sequence of Actinomadura geliboluensis A8036.</title>
        <authorList>
            <person name="Saricaoglu S."/>
            <person name="Isik K."/>
        </authorList>
    </citation>
    <scope>NUCLEOTIDE SEQUENCE [LARGE SCALE GENOMIC DNA]</scope>
    <source>
        <strain evidence="2 3">A8036</strain>
    </source>
</reference>
<comment type="caution">
    <text evidence="2">The sequence shown here is derived from an EMBL/GenBank/DDBJ whole genome shotgun (WGS) entry which is preliminary data.</text>
</comment>
<dbReference type="GO" id="GO:0047527">
    <property type="term" value="F:2,3-dihydroxybenzoate-serine ligase activity"/>
    <property type="evidence" value="ECO:0007669"/>
    <property type="project" value="TreeGrafter"/>
</dbReference>
<name>A0A5S4GI29_9ACTN</name>
<sequence>MTTTTTRRIAFHGDGGGTAPCTVGQWDFWRKMRRPGEPSFADTTSGGLLPEGLALDEVLDGLRLLIERHQSLRTLFHGDDHALNQEVLAEGELTVWLVRVDAVDDLHAFAGDWRPRPPGAQHDPAAELPFAARIVLLHDRPVVFQLWMSHLAADFLSGQVVAAEFVRLLQGGLTGVPRAVQPAEKAARERSPRGRRALEQALDHWRRELAAAPPTMFPAPPGPPATPRFWRGGLRSRAVPLALDAVAARHRVGTTHVLLAAATVLLGLHTGRDRCAVRLMAGNRAGKDLHNAVGNLAQETISVIGLGGETFGDVVREAWKASFRAQRHGQFDADLAARLVAGSGVDLSVAFNDLWTPTRTRLPAPPAPPGESSFAWERRVERASVTFFLEVFRVVEDPHAVRLSLLADTAHFPPPVIPAFLSGIENLLAELADRDLPLSEIAPVRPAPRPVPAS</sequence>
<dbReference type="AlphaFoldDB" id="A0A5S4GI29"/>
<dbReference type="Gene3D" id="3.30.559.30">
    <property type="entry name" value="Nonribosomal peptide synthetase, condensation domain"/>
    <property type="match status" value="1"/>
</dbReference>
<dbReference type="Gene3D" id="3.30.559.10">
    <property type="entry name" value="Chloramphenicol acetyltransferase-like domain"/>
    <property type="match status" value="1"/>
</dbReference>
<dbReference type="GO" id="GO:0009239">
    <property type="term" value="P:enterobactin biosynthetic process"/>
    <property type="evidence" value="ECO:0007669"/>
    <property type="project" value="TreeGrafter"/>
</dbReference>
<dbReference type="InterPro" id="IPR023213">
    <property type="entry name" value="CAT-like_dom_sf"/>
</dbReference>
<gene>
    <name evidence="2" type="ORF">ETD96_42175</name>
</gene>
<organism evidence="2 3">
    <name type="scientific">Actinomadura geliboluensis</name>
    <dbReference type="NCBI Taxonomy" id="882440"/>
    <lineage>
        <taxon>Bacteria</taxon>
        <taxon>Bacillati</taxon>
        <taxon>Actinomycetota</taxon>
        <taxon>Actinomycetes</taxon>
        <taxon>Streptosporangiales</taxon>
        <taxon>Thermomonosporaceae</taxon>
        <taxon>Actinomadura</taxon>
    </lineage>
</organism>
<dbReference type="GO" id="GO:0043041">
    <property type="term" value="P:amino acid activation for nonribosomal peptide biosynthetic process"/>
    <property type="evidence" value="ECO:0007669"/>
    <property type="project" value="TreeGrafter"/>
</dbReference>
<dbReference type="GO" id="GO:0005829">
    <property type="term" value="C:cytosol"/>
    <property type="evidence" value="ECO:0007669"/>
    <property type="project" value="TreeGrafter"/>
</dbReference>
<dbReference type="EMBL" id="VCKZ01000602">
    <property type="protein sequence ID" value="TMR25910.1"/>
    <property type="molecule type" value="Genomic_DNA"/>
</dbReference>
<evidence type="ECO:0000259" key="1">
    <source>
        <dbReference type="Pfam" id="PF00668"/>
    </source>
</evidence>
<dbReference type="Pfam" id="PF00668">
    <property type="entry name" value="Condensation"/>
    <property type="match status" value="1"/>
</dbReference>
<dbReference type="InterPro" id="IPR001242">
    <property type="entry name" value="Condensation_dom"/>
</dbReference>
<evidence type="ECO:0000313" key="3">
    <source>
        <dbReference type="Proteomes" id="UP000305238"/>
    </source>
</evidence>
<dbReference type="GO" id="GO:0009366">
    <property type="term" value="C:enterobactin synthetase complex"/>
    <property type="evidence" value="ECO:0007669"/>
    <property type="project" value="TreeGrafter"/>
</dbReference>
<feature type="domain" description="Condensation" evidence="1">
    <location>
        <begin position="50"/>
        <end position="334"/>
    </location>
</feature>
<accession>A0A5S4GI29</accession>
<protein>
    <recommendedName>
        <fullName evidence="1">Condensation domain-containing protein</fullName>
    </recommendedName>
</protein>
<dbReference type="RefSeq" id="WP_138642082.1">
    <property type="nucleotide sequence ID" value="NZ_VCKZ01000602.1"/>
</dbReference>
<keyword evidence="3" id="KW-1185">Reference proteome</keyword>
<dbReference type="PANTHER" id="PTHR45527">
    <property type="entry name" value="NONRIBOSOMAL PEPTIDE SYNTHETASE"/>
    <property type="match status" value="1"/>
</dbReference>
<dbReference type="SUPFAM" id="SSF52777">
    <property type="entry name" value="CoA-dependent acyltransferases"/>
    <property type="match status" value="2"/>
</dbReference>